<dbReference type="EMBL" id="CP019082">
    <property type="protein sequence ID" value="APW61892.1"/>
    <property type="molecule type" value="Genomic_DNA"/>
</dbReference>
<reference evidence="3" key="1">
    <citation type="submission" date="2016-12" db="EMBL/GenBank/DDBJ databases">
        <title>Comparative genomics of four Isosphaeraceae planctomycetes: a common pool of plasmids and glycoside hydrolase genes.</title>
        <authorList>
            <person name="Ivanova A."/>
        </authorList>
    </citation>
    <scope>NUCLEOTIDE SEQUENCE [LARGE SCALE GENOMIC DNA]</scope>
    <source>
        <strain evidence="3">PX4</strain>
    </source>
</reference>
<evidence type="ECO:0008006" key="4">
    <source>
        <dbReference type="Google" id="ProtNLM"/>
    </source>
</evidence>
<keyword evidence="3" id="KW-1185">Reference proteome</keyword>
<evidence type="ECO:0000313" key="2">
    <source>
        <dbReference type="EMBL" id="APW61892.1"/>
    </source>
</evidence>
<dbReference type="AlphaFoldDB" id="A0A1U7CSI0"/>
<evidence type="ECO:0000256" key="1">
    <source>
        <dbReference type="SAM" id="MobiDB-lite"/>
    </source>
</evidence>
<dbReference type="KEGG" id="pbor:BSF38_03422"/>
<evidence type="ECO:0000313" key="3">
    <source>
        <dbReference type="Proteomes" id="UP000186309"/>
    </source>
</evidence>
<organism evidence="2 3">
    <name type="scientific">Paludisphaera borealis</name>
    <dbReference type="NCBI Taxonomy" id="1387353"/>
    <lineage>
        <taxon>Bacteria</taxon>
        <taxon>Pseudomonadati</taxon>
        <taxon>Planctomycetota</taxon>
        <taxon>Planctomycetia</taxon>
        <taxon>Isosphaerales</taxon>
        <taxon>Isosphaeraceae</taxon>
        <taxon>Paludisphaera</taxon>
    </lineage>
</organism>
<protein>
    <recommendedName>
        <fullName evidence="4">YkgJ family cysteine cluster protein</fullName>
    </recommendedName>
</protein>
<feature type="region of interest" description="Disordered" evidence="1">
    <location>
        <begin position="247"/>
        <end position="285"/>
    </location>
</feature>
<dbReference type="InterPro" id="IPR005358">
    <property type="entry name" value="Puta_zinc/iron-chelating_dom"/>
</dbReference>
<dbReference type="Proteomes" id="UP000186309">
    <property type="component" value="Chromosome"/>
</dbReference>
<dbReference type="OrthoDB" id="267082at2"/>
<name>A0A1U7CSI0_9BACT</name>
<dbReference type="RefSeq" id="WP_076347593.1">
    <property type="nucleotide sequence ID" value="NZ_CP019082.1"/>
</dbReference>
<gene>
    <name evidence="2" type="ORF">BSF38_03422</name>
</gene>
<dbReference type="Pfam" id="PF03692">
    <property type="entry name" value="CxxCxxCC"/>
    <property type="match status" value="1"/>
</dbReference>
<accession>A0A1U7CSI0</accession>
<dbReference type="STRING" id="1387353.BSF38_03422"/>
<sequence>MQREPEVDPRMATVDMTLDGEGWRFRARMTVPTGPSRPDDLLPLARALSDAMVGETVRAVERSGECISCKAGCGACCRQLVAISEVEARRIAGVVERLPEPRRSAIRARFAEARRRLDEAGLLHDLQDTETVTDAGYGALTTAYFAERIACPFLEEESCSIYEERPITCREYLVASPAENCSRPTPENIRRVKILMPVFNAVARWQVPPSEHFLERWVPLILAPEWAEDHPDDAPPRPGLDLLRALLDNLAGSGDPPGEVEGGADDPSDGPEHRDEPGEEASEAP</sequence>
<proteinExistence type="predicted"/>